<dbReference type="InterPro" id="IPR000816">
    <property type="entry name" value="Peptidase_C15"/>
</dbReference>
<sequence>MKRILVTGFEPFGGEAINPSLEVLKLLPKKIKDFEVITQQLPVVFGKSLEVLYAAIEKEKPDAVLCVGQAGGRKEITVERVGINVDDARIPDNEDNQPIDEKIFEDGENAYFAKLPIKAMVEAMKRQDIPAMVSNSAGTYVCNHLMYGLLYYINKNNRNLQGGFVHIPFITEQVKDKENVPAMELEDIAKGLELAIGAMAELKEDIKVTGGTIY</sequence>
<comment type="catalytic activity">
    <reaction evidence="1 9 10">
        <text>Release of an N-terminal pyroglutamyl group from a polypeptide, the second amino acid generally not being Pro.</text>
        <dbReference type="EC" id="3.4.19.3"/>
    </reaction>
</comment>
<evidence type="ECO:0000256" key="5">
    <source>
        <dbReference type="ARBA" id="ARBA00022490"/>
    </source>
</evidence>
<protein>
    <recommendedName>
        <fullName evidence="9">Pyrrolidone-carboxylate peptidase</fullName>
        <ecNumber evidence="9">3.4.19.3</ecNumber>
    </recommendedName>
    <alternativeName>
        <fullName evidence="9">5-oxoprolyl-peptidase</fullName>
    </alternativeName>
    <alternativeName>
        <fullName evidence="9">Pyroglutamyl-peptidase I</fullName>
        <shortName evidence="9">PGP-I</shortName>
        <shortName evidence="9">Pyrase</shortName>
    </alternativeName>
</protein>
<dbReference type="InterPro" id="IPR033694">
    <property type="entry name" value="PGPEP1_Cys_AS"/>
</dbReference>
<comment type="function">
    <text evidence="2 9">Removes 5-oxoproline from various penultimate amino acid residues except L-proline.</text>
</comment>
<evidence type="ECO:0000256" key="11">
    <source>
        <dbReference type="PROSITE-ProRule" id="PRU10077"/>
    </source>
</evidence>
<evidence type="ECO:0000256" key="10">
    <source>
        <dbReference type="PROSITE-ProRule" id="PRU10076"/>
    </source>
</evidence>
<dbReference type="PROSITE" id="PS01333">
    <property type="entry name" value="PYRASE_GLU"/>
    <property type="match status" value="1"/>
</dbReference>
<gene>
    <name evidence="9" type="primary">pcp</name>
    <name evidence="12" type="ORF">JOC73_002851</name>
</gene>
<dbReference type="PROSITE" id="PS01334">
    <property type="entry name" value="PYRASE_CYS"/>
    <property type="match status" value="1"/>
</dbReference>
<evidence type="ECO:0000256" key="1">
    <source>
        <dbReference type="ARBA" id="ARBA00001770"/>
    </source>
</evidence>
<keyword evidence="13" id="KW-1185">Reference proteome</keyword>
<feature type="active site" evidence="9">
    <location>
        <position position="166"/>
    </location>
</feature>
<reference evidence="12 13" key="1">
    <citation type="submission" date="2021-01" db="EMBL/GenBank/DDBJ databases">
        <title>Genomic Encyclopedia of Type Strains, Phase IV (KMG-IV): sequencing the most valuable type-strain genomes for metagenomic binning, comparative biology and taxonomic classification.</title>
        <authorList>
            <person name="Goeker M."/>
        </authorList>
    </citation>
    <scope>NUCLEOTIDE SEQUENCE [LARGE SCALE GENOMIC DNA]</scope>
    <source>
        <strain evidence="12 13">DSM 25890</strain>
    </source>
</reference>
<keyword evidence="6 9" id="KW-0645">Protease</keyword>
<dbReference type="InterPro" id="IPR029762">
    <property type="entry name" value="PGP-I_bact-type"/>
</dbReference>
<keyword evidence="8 9" id="KW-0788">Thiol protease</keyword>
<evidence type="ECO:0000256" key="4">
    <source>
        <dbReference type="ARBA" id="ARBA00006641"/>
    </source>
</evidence>
<dbReference type="CDD" id="cd00501">
    <property type="entry name" value="Peptidase_C15"/>
    <property type="match status" value="1"/>
</dbReference>
<keyword evidence="7 9" id="KW-0378">Hydrolase</keyword>
<dbReference type="HAMAP" id="MF_00417">
    <property type="entry name" value="Pyrrolid_peptidase"/>
    <property type="match status" value="1"/>
</dbReference>
<comment type="subcellular location">
    <subcellularLocation>
        <location evidence="3 9">Cytoplasm</location>
    </subcellularLocation>
</comment>
<dbReference type="PIRSF" id="PIRSF015592">
    <property type="entry name" value="Prld-crbxl_pptds"/>
    <property type="match status" value="1"/>
</dbReference>
<dbReference type="Proteomes" id="UP001314796">
    <property type="component" value="Unassembled WGS sequence"/>
</dbReference>
<dbReference type="NCBIfam" id="TIGR00504">
    <property type="entry name" value="pyro_pdase"/>
    <property type="match status" value="1"/>
</dbReference>
<organism evidence="12 13">
    <name type="scientific">Alkaliphilus hydrothermalis</name>
    <dbReference type="NCBI Taxonomy" id="1482730"/>
    <lineage>
        <taxon>Bacteria</taxon>
        <taxon>Bacillati</taxon>
        <taxon>Bacillota</taxon>
        <taxon>Clostridia</taxon>
        <taxon>Peptostreptococcales</taxon>
        <taxon>Natronincolaceae</taxon>
        <taxon>Alkaliphilus</taxon>
    </lineage>
</organism>
<name>A0ABS2NUL2_9FIRM</name>
<accession>A0ABS2NUL2</accession>
<dbReference type="PANTHER" id="PTHR23402">
    <property type="entry name" value="PROTEASE FAMILY C15 PYROGLUTAMYL-PEPTIDASE I-RELATED"/>
    <property type="match status" value="1"/>
</dbReference>
<evidence type="ECO:0000256" key="2">
    <source>
        <dbReference type="ARBA" id="ARBA00002280"/>
    </source>
</evidence>
<evidence type="ECO:0000256" key="9">
    <source>
        <dbReference type="HAMAP-Rule" id="MF_00417"/>
    </source>
</evidence>
<evidence type="ECO:0000313" key="12">
    <source>
        <dbReference type="EMBL" id="MBM7616269.1"/>
    </source>
</evidence>
<dbReference type="PRINTS" id="PR00706">
    <property type="entry name" value="PYROGLUPTASE"/>
</dbReference>
<evidence type="ECO:0000256" key="7">
    <source>
        <dbReference type="ARBA" id="ARBA00022801"/>
    </source>
</evidence>
<dbReference type="NCBIfam" id="NF009676">
    <property type="entry name" value="PRK13197.1"/>
    <property type="match status" value="1"/>
</dbReference>
<keyword evidence="5 9" id="KW-0963">Cytoplasm</keyword>
<dbReference type="InterPro" id="IPR016125">
    <property type="entry name" value="Peptidase_C15-like"/>
</dbReference>
<comment type="subunit">
    <text evidence="9">Homotetramer.</text>
</comment>
<dbReference type="EC" id="3.4.19.3" evidence="9"/>
<comment type="similarity">
    <text evidence="4 9">Belongs to the peptidase C15 family.</text>
</comment>
<dbReference type="Pfam" id="PF01470">
    <property type="entry name" value="Peptidase_C15"/>
    <property type="match status" value="1"/>
</dbReference>
<dbReference type="Gene3D" id="3.40.630.20">
    <property type="entry name" value="Peptidase C15, pyroglutamyl peptidase I-like"/>
    <property type="match status" value="1"/>
</dbReference>
<evidence type="ECO:0000256" key="3">
    <source>
        <dbReference type="ARBA" id="ARBA00004496"/>
    </source>
</evidence>
<dbReference type="RefSeq" id="WP_204404314.1">
    <property type="nucleotide sequence ID" value="NZ_JAFBEE010000029.1"/>
</dbReference>
<proteinExistence type="inferred from homology"/>
<dbReference type="InterPro" id="IPR033693">
    <property type="entry name" value="PGPEP1_Glu_AS"/>
</dbReference>
<feature type="active site" evidence="9 10">
    <location>
        <position position="79"/>
    </location>
</feature>
<evidence type="ECO:0000256" key="8">
    <source>
        <dbReference type="ARBA" id="ARBA00022807"/>
    </source>
</evidence>
<evidence type="ECO:0000256" key="6">
    <source>
        <dbReference type="ARBA" id="ARBA00022670"/>
    </source>
</evidence>
<dbReference type="PANTHER" id="PTHR23402:SF1">
    <property type="entry name" value="PYROGLUTAMYL-PEPTIDASE I"/>
    <property type="match status" value="1"/>
</dbReference>
<feature type="active site" evidence="9 11">
    <location>
        <position position="142"/>
    </location>
</feature>
<dbReference type="InterPro" id="IPR036440">
    <property type="entry name" value="Peptidase_C15-like_sf"/>
</dbReference>
<dbReference type="GO" id="GO:0016920">
    <property type="term" value="F:pyroglutamyl-peptidase activity"/>
    <property type="evidence" value="ECO:0007669"/>
    <property type="project" value="UniProtKB-EC"/>
</dbReference>
<evidence type="ECO:0000313" key="13">
    <source>
        <dbReference type="Proteomes" id="UP001314796"/>
    </source>
</evidence>
<dbReference type="SUPFAM" id="SSF53182">
    <property type="entry name" value="Pyrrolidone carboxyl peptidase (pyroglutamate aminopeptidase)"/>
    <property type="match status" value="1"/>
</dbReference>
<dbReference type="EMBL" id="JAFBEE010000029">
    <property type="protein sequence ID" value="MBM7616269.1"/>
    <property type="molecule type" value="Genomic_DNA"/>
</dbReference>
<comment type="caution">
    <text evidence="12">The sequence shown here is derived from an EMBL/GenBank/DDBJ whole genome shotgun (WGS) entry which is preliminary data.</text>
</comment>